<comment type="caution">
    <text evidence="3">The sequence shown here is derived from an EMBL/GenBank/DDBJ whole genome shotgun (WGS) entry which is preliminary data.</text>
</comment>
<gene>
    <name evidence="3" type="ORF">LQ564_03115</name>
</gene>
<name>A0ABS8Q0L9_9BURK</name>
<dbReference type="PANTHER" id="PTHR38731:SF3">
    <property type="entry name" value="BLL6125 PROTEIN"/>
    <property type="match status" value="1"/>
</dbReference>
<proteinExistence type="predicted"/>
<feature type="compositionally biased region" description="Polar residues" evidence="1">
    <location>
        <begin position="190"/>
        <end position="199"/>
    </location>
</feature>
<evidence type="ECO:0000313" key="4">
    <source>
        <dbReference type="Proteomes" id="UP001179361"/>
    </source>
</evidence>
<evidence type="ECO:0000313" key="3">
    <source>
        <dbReference type="EMBL" id="MCD2515299.1"/>
    </source>
</evidence>
<dbReference type="Pfam" id="PF04773">
    <property type="entry name" value="FecR"/>
    <property type="match status" value="1"/>
</dbReference>
<dbReference type="RefSeq" id="WP_231056610.1">
    <property type="nucleotide sequence ID" value="NZ_JAJNOC010000001.1"/>
</dbReference>
<dbReference type="PANTHER" id="PTHR38731">
    <property type="entry name" value="LIPL45-RELATED LIPOPROTEIN-RELATED"/>
    <property type="match status" value="1"/>
</dbReference>
<evidence type="ECO:0000259" key="2">
    <source>
        <dbReference type="Pfam" id="PF04773"/>
    </source>
</evidence>
<protein>
    <submittedName>
        <fullName evidence="3">FecR family protein</fullName>
    </submittedName>
</protein>
<dbReference type="EMBL" id="JAJNOC010000001">
    <property type="protein sequence ID" value="MCD2515299.1"/>
    <property type="molecule type" value="Genomic_DNA"/>
</dbReference>
<keyword evidence="4" id="KW-1185">Reference proteome</keyword>
<feature type="region of interest" description="Disordered" evidence="1">
    <location>
        <begin position="190"/>
        <end position="223"/>
    </location>
</feature>
<sequence length="454" mass="47878">MSLFALAAQLHAAEAGKVIFAAGAAQVADKAGAEGTPVQEGELLSTGADGFLYVKTIDNGLFILRPNTKAKIVSYHVDAKNPANTRIKLELISGIARSKSGDAVKQARQNFRFNTPVAAIGVRGTDFTVYTDQDSSRVTVLTGGVVVSGFADGCRPEGGGPCEGGASRELFAAQRGQLLQVKRGQTAPQLMQVSGNGPDQVSPPRADEPVAKTGGSATPSLDARKGETIEKLANQIQQQNSNKPDPVVIPPTPPVENKPPVVEVPVVVPVEPPKPEVPQLPERKIEWGRYATIGNSGPTIADTTPDGSDSVRLGGYIVYRTAGREYVAPERGNASFVLQGGEATIRTADNAIATTTTDLKNGLLAVDFGKASYTTSFDVVSGAETFSMKADGYVTPGGRFGNFTTDQYTRPNTNNMEVTGFLSNQNGGAAAYHFKRTLQDNRNLEGVTVWGANK</sequence>
<dbReference type="Gene3D" id="2.60.120.1440">
    <property type="match status" value="1"/>
</dbReference>
<feature type="compositionally biased region" description="Pro residues" evidence="1">
    <location>
        <begin position="247"/>
        <end position="256"/>
    </location>
</feature>
<reference evidence="3" key="1">
    <citation type="submission" date="2021-11" db="EMBL/GenBank/DDBJ databases">
        <title>The complete genome of Massilia sp sp. G4R7.</title>
        <authorList>
            <person name="Liu L."/>
            <person name="Yue J."/>
            <person name="Yuan J."/>
            <person name="Yang F."/>
            <person name="Li L."/>
        </authorList>
    </citation>
    <scope>NUCLEOTIDE SEQUENCE</scope>
    <source>
        <strain evidence="3">G4R7</strain>
    </source>
</reference>
<evidence type="ECO:0000256" key="1">
    <source>
        <dbReference type="SAM" id="MobiDB-lite"/>
    </source>
</evidence>
<dbReference type="InterPro" id="IPR006860">
    <property type="entry name" value="FecR"/>
</dbReference>
<dbReference type="Proteomes" id="UP001179361">
    <property type="component" value="Unassembled WGS sequence"/>
</dbReference>
<feature type="domain" description="FecR protein" evidence="2">
    <location>
        <begin position="44"/>
        <end position="145"/>
    </location>
</feature>
<feature type="region of interest" description="Disordered" evidence="1">
    <location>
        <begin position="236"/>
        <end position="256"/>
    </location>
</feature>
<accession>A0ABS8Q0L9</accession>
<organism evidence="3 4">
    <name type="scientific">Massilia phyllostachyos</name>
    <dbReference type="NCBI Taxonomy" id="2898585"/>
    <lineage>
        <taxon>Bacteria</taxon>
        <taxon>Pseudomonadati</taxon>
        <taxon>Pseudomonadota</taxon>
        <taxon>Betaproteobacteria</taxon>
        <taxon>Burkholderiales</taxon>
        <taxon>Oxalobacteraceae</taxon>
        <taxon>Telluria group</taxon>
        <taxon>Massilia</taxon>
    </lineage>
</organism>